<comment type="caution">
    <text evidence="2">The sequence shown here is derived from an EMBL/GenBank/DDBJ whole genome shotgun (WGS) entry which is preliminary data.</text>
</comment>
<reference evidence="2 3" key="1">
    <citation type="journal article" date="2019" name="PLoS Biol.">
        <title>Sex chromosomes control vertical transmission of feminizing Wolbachia symbionts in an isopod.</title>
        <authorList>
            <person name="Becking T."/>
            <person name="Chebbi M.A."/>
            <person name="Giraud I."/>
            <person name="Moumen B."/>
            <person name="Laverre T."/>
            <person name="Caubet Y."/>
            <person name="Peccoud J."/>
            <person name="Gilbert C."/>
            <person name="Cordaux R."/>
        </authorList>
    </citation>
    <scope>NUCLEOTIDE SEQUENCE [LARGE SCALE GENOMIC DNA]</scope>
    <source>
        <strain evidence="2">ANa2</strain>
        <tissue evidence="2">Whole body excluding digestive tract and cuticle</tissue>
    </source>
</reference>
<dbReference type="OrthoDB" id="10597773at2759"/>
<dbReference type="EMBL" id="SEYY01019742">
    <property type="protein sequence ID" value="KAB7497944.1"/>
    <property type="molecule type" value="Genomic_DNA"/>
</dbReference>
<gene>
    <name evidence="2" type="ORF">Anas_07789</name>
</gene>
<feature type="compositionally biased region" description="Basic and acidic residues" evidence="1">
    <location>
        <begin position="416"/>
        <end position="428"/>
    </location>
</feature>
<evidence type="ECO:0000313" key="2">
    <source>
        <dbReference type="EMBL" id="KAB7497944.1"/>
    </source>
</evidence>
<protein>
    <submittedName>
        <fullName evidence="2">Uncharacterized protein</fullName>
    </submittedName>
</protein>
<sequence length="669" mass="76348">MRIMNNGNVFSLSTGCELPHTTGTKYRKFANFKNLNRSPKRTSLTNPCAKNKYDSFNKNHLKSINISNNGHGSSNHANSFSKNNNNSYTRKFTMKSVLVRDKTTKLKTSSSKMHNVKVYLIKERPFKSPNLPSRDGFCLIKESKQPKYYATPSSMYIGNKLDRKFSSFCDKNSSNFVQFKNKMNKSNSWKKIPRGTDNNSHKIYKSVSDNTDSCTFVKIKSRFSSDKVCNKLTTNLCKGSPRDKKIVRVVNKSSCSSSWKPDIQFHNLNSNISQSKNSMNIKHIYKKFKFATPSPSENIDKPGRDLVNKKHHEVTSNSLNTFKTKKPENQTIRSGNKDLTVQNLKPGDAVELNCHVKKNSVSLETGNESFTDTNINKKRKLCSTEKQMEKPRKKIASEISNLYPVVFSMSTRSKRKPDCEEKNDSLKDKHIKSPSTNSKNNCYSESKGKNYSLKEKSLEKINPNSKKDCSIKSKEKNDYVEVKQLEMVNTNNQINFHSKPKEIFVKHSDNDNNNINLTSEENETLTSKSGNCNLTSFVNDHIQKSKFKNYKGKPPSKVEFDMNNSAVIVHRNPLLEKFVSENLSSTESNSSYLFPISSPLTDVVTIKEEPVNFDDYEVYGMDNSNSNLQQWVIDAFGRVIVKEEVADLEFNELSFFDDSEESPDCNFET</sequence>
<proteinExistence type="predicted"/>
<evidence type="ECO:0000256" key="1">
    <source>
        <dbReference type="SAM" id="MobiDB-lite"/>
    </source>
</evidence>
<keyword evidence="3" id="KW-1185">Reference proteome</keyword>
<dbReference type="Proteomes" id="UP000326759">
    <property type="component" value="Unassembled WGS sequence"/>
</dbReference>
<dbReference type="PROSITE" id="PS51257">
    <property type="entry name" value="PROKAR_LIPOPROTEIN"/>
    <property type="match status" value="1"/>
</dbReference>
<evidence type="ECO:0000313" key="3">
    <source>
        <dbReference type="Proteomes" id="UP000326759"/>
    </source>
</evidence>
<feature type="region of interest" description="Disordered" evidence="1">
    <location>
        <begin position="410"/>
        <end position="447"/>
    </location>
</feature>
<feature type="compositionally biased region" description="Polar residues" evidence="1">
    <location>
        <begin position="433"/>
        <end position="444"/>
    </location>
</feature>
<organism evidence="2 3">
    <name type="scientific">Armadillidium nasatum</name>
    <dbReference type="NCBI Taxonomy" id="96803"/>
    <lineage>
        <taxon>Eukaryota</taxon>
        <taxon>Metazoa</taxon>
        <taxon>Ecdysozoa</taxon>
        <taxon>Arthropoda</taxon>
        <taxon>Crustacea</taxon>
        <taxon>Multicrustacea</taxon>
        <taxon>Malacostraca</taxon>
        <taxon>Eumalacostraca</taxon>
        <taxon>Peracarida</taxon>
        <taxon>Isopoda</taxon>
        <taxon>Oniscidea</taxon>
        <taxon>Crinocheta</taxon>
        <taxon>Armadillidiidae</taxon>
        <taxon>Armadillidium</taxon>
    </lineage>
</organism>
<name>A0A5N5SUP9_9CRUS</name>
<feature type="region of interest" description="Disordered" evidence="1">
    <location>
        <begin position="64"/>
        <end position="87"/>
    </location>
</feature>
<dbReference type="AlphaFoldDB" id="A0A5N5SUP9"/>
<accession>A0A5N5SUP9</accession>